<keyword evidence="2" id="KW-1185">Reference proteome</keyword>
<reference evidence="2" key="1">
    <citation type="submission" date="2016-10" db="EMBL/GenBank/DDBJ databases">
        <authorList>
            <person name="Varghese N."/>
            <person name="Submissions S."/>
        </authorList>
    </citation>
    <scope>NUCLEOTIDE SEQUENCE [LARGE SCALE GENOMIC DNA]</scope>
    <source>
        <strain evidence="2">KCTC 32246</strain>
    </source>
</reference>
<sequence length="63" mass="6636">MLIHGRVLCDLCLANMGQVYGQPADSSGWAADFGMAPDYAVCPDCKALAEQEEDGAALTDTTQ</sequence>
<gene>
    <name evidence="1" type="ORF">SAMN05216363_2785</name>
</gene>
<accession>A0A1H2M5R1</accession>
<protein>
    <recommendedName>
        <fullName evidence="3">Rubredoxin</fullName>
    </recommendedName>
</protein>
<dbReference type="AlphaFoldDB" id="A0A1H2M5R1"/>
<evidence type="ECO:0008006" key="3">
    <source>
        <dbReference type="Google" id="ProtNLM"/>
    </source>
</evidence>
<dbReference type="Proteomes" id="UP000198675">
    <property type="component" value="Chromosome I"/>
</dbReference>
<dbReference type="EMBL" id="LT629797">
    <property type="protein sequence ID" value="SDU88278.1"/>
    <property type="molecule type" value="Genomic_DNA"/>
</dbReference>
<evidence type="ECO:0000313" key="1">
    <source>
        <dbReference type="EMBL" id="SDU88278.1"/>
    </source>
</evidence>
<evidence type="ECO:0000313" key="2">
    <source>
        <dbReference type="Proteomes" id="UP000198675"/>
    </source>
</evidence>
<proteinExistence type="predicted"/>
<organism evidence="1 2">
    <name type="scientific">Pseudomonas sihuiensis</name>
    <dbReference type="NCBI Taxonomy" id="1274359"/>
    <lineage>
        <taxon>Bacteria</taxon>
        <taxon>Pseudomonadati</taxon>
        <taxon>Pseudomonadota</taxon>
        <taxon>Gammaproteobacteria</taxon>
        <taxon>Pseudomonadales</taxon>
        <taxon>Pseudomonadaceae</taxon>
        <taxon>Pseudomonas</taxon>
    </lineage>
</organism>
<dbReference type="SUPFAM" id="SSF57802">
    <property type="entry name" value="Rubredoxin-like"/>
    <property type="match status" value="1"/>
</dbReference>
<name>A0A1H2M5R1_9PSED</name>